<gene>
    <name evidence="5" type="ORF">PAPYR_6203</name>
</gene>
<dbReference type="Gene3D" id="1.10.287.370">
    <property type="match status" value="1"/>
</dbReference>
<dbReference type="EMBL" id="JAPMOS010000034">
    <property type="protein sequence ID" value="KAJ4458093.1"/>
    <property type="molecule type" value="Genomic_DNA"/>
</dbReference>
<evidence type="ECO:0000313" key="6">
    <source>
        <dbReference type="Proteomes" id="UP001141327"/>
    </source>
</evidence>
<feature type="region of interest" description="Disordered" evidence="4">
    <location>
        <begin position="1"/>
        <end position="27"/>
    </location>
</feature>
<organism evidence="5 6">
    <name type="scientific">Paratrimastix pyriformis</name>
    <dbReference type="NCBI Taxonomy" id="342808"/>
    <lineage>
        <taxon>Eukaryota</taxon>
        <taxon>Metamonada</taxon>
        <taxon>Preaxostyla</taxon>
        <taxon>Paratrimastigidae</taxon>
        <taxon>Paratrimastix</taxon>
    </lineage>
</organism>
<dbReference type="InterPro" id="IPR016655">
    <property type="entry name" value="PFD3"/>
</dbReference>
<dbReference type="InterPro" id="IPR009053">
    <property type="entry name" value="Prefoldin"/>
</dbReference>
<comment type="similarity">
    <text evidence="1 3">Belongs to the prefoldin subunit alpha family.</text>
</comment>
<dbReference type="PIRSF" id="PIRSF016396">
    <property type="entry name" value="Prefoldin_subunit_3"/>
    <property type="match status" value="1"/>
</dbReference>
<sequence>MSTPATAAAASQPAAAPGRSQNPRGIPPATFIEDLDTYMADKTAEEIIGRLQDMYSKYKFMEMKLQQQMANLKAKIPEIKNTAELVQRLQEAKENPEPLAVDFELADTIYAKGVVDKTNTVGLWLGANVMLEYTYDDAQALLIRNASQAETTLAAVREDLDFLKEQITISEVMIARVFNWDVKIRRQKRAQGESPAPSPKPAEAKD</sequence>
<dbReference type="Pfam" id="PF02996">
    <property type="entry name" value="Prefoldin"/>
    <property type="match status" value="1"/>
</dbReference>
<keyword evidence="6" id="KW-1185">Reference proteome</keyword>
<evidence type="ECO:0000256" key="2">
    <source>
        <dbReference type="ARBA" id="ARBA00023186"/>
    </source>
</evidence>
<dbReference type="Proteomes" id="UP001141327">
    <property type="component" value="Unassembled WGS sequence"/>
</dbReference>
<evidence type="ECO:0000313" key="5">
    <source>
        <dbReference type="EMBL" id="KAJ4458093.1"/>
    </source>
</evidence>
<protein>
    <recommendedName>
        <fullName evidence="3">Prefoldin subunit 3</fullName>
    </recommendedName>
</protein>
<name>A0ABQ8UH28_9EUKA</name>
<comment type="subunit">
    <text evidence="3">Heterohexamer of two PFD-alpha type and four PFD-beta type subunits.</text>
</comment>
<dbReference type="InterPro" id="IPR004127">
    <property type="entry name" value="Prefoldin_subunit_alpha"/>
</dbReference>
<proteinExistence type="inferred from homology"/>
<feature type="compositionally biased region" description="Low complexity" evidence="4">
    <location>
        <begin position="1"/>
        <end position="17"/>
    </location>
</feature>
<dbReference type="SUPFAM" id="SSF46579">
    <property type="entry name" value="Prefoldin"/>
    <property type="match status" value="1"/>
</dbReference>
<keyword evidence="2 3" id="KW-0143">Chaperone</keyword>
<evidence type="ECO:0000256" key="3">
    <source>
        <dbReference type="PIRNR" id="PIRNR016396"/>
    </source>
</evidence>
<comment type="caution">
    <text evidence="5">The sequence shown here is derived from an EMBL/GenBank/DDBJ whole genome shotgun (WGS) entry which is preliminary data.</text>
</comment>
<dbReference type="PANTHER" id="PTHR12409">
    <property type="entry name" value="PREFOLDIN SUBUNIT 3"/>
    <property type="match status" value="1"/>
</dbReference>
<comment type="function">
    <text evidence="3">Binds specifically to cytosolic chaperonin (c-CPN) and transfers target proteins to it. Binds to nascent polypeptide chain and promotes folding in an environment in which there are many competing pathways for nonnative proteins.</text>
</comment>
<evidence type="ECO:0000256" key="4">
    <source>
        <dbReference type="SAM" id="MobiDB-lite"/>
    </source>
</evidence>
<accession>A0ABQ8UH28</accession>
<evidence type="ECO:0000256" key="1">
    <source>
        <dbReference type="ARBA" id="ARBA00010048"/>
    </source>
</evidence>
<reference evidence="5" key="1">
    <citation type="journal article" date="2022" name="bioRxiv">
        <title>Genomics of Preaxostyla Flagellates Illuminates Evolutionary Transitions and the Path Towards Mitochondrial Loss.</title>
        <authorList>
            <person name="Novak L.V.F."/>
            <person name="Treitli S.C."/>
            <person name="Pyrih J."/>
            <person name="Halakuc P."/>
            <person name="Pipaliya S.V."/>
            <person name="Vacek V."/>
            <person name="Brzon O."/>
            <person name="Soukal P."/>
            <person name="Eme L."/>
            <person name="Dacks J.B."/>
            <person name="Karnkowska A."/>
            <person name="Elias M."/>
            <person name="Hampl V."/>
        </authorList>
    </citation>
    <scope>NUCLEOTIDE SEQUENCE</scope>
    <source>
        <strain evidence="5">RCP-MX</strain>
    </source>
</reference>
<dbReference type="CDD" id="cd23156">
    <property type="entry name" value="Prefoldin_3"/>
    <property type="match status" value="1"/>
</dbReference>
<feature type="region of interest" description="Disordered" evidence="4">
    <location>
        <begin position="187"/>
        <end position="206"/>
    </location>
</feature>
<dbReference type="PANTHER" id="PTHR12409:SF0">
    <property type="entry name" value="PREFOLDIN SUBUNIT 3"/>
    <property type="match status" value="1"/>
</dbReference>